<dbReference type="OrthoDB" id="9803319at2"/>
<dbReference type="Gene3D" id="3.30.70.20">
    <property type="match status" value="1"/>
</dbReference>
<dbReference type="PATRIC" id="fig|1502723.3.peg.4650"/>
<comment type="cofactor">
    <cofactor evidence="1">
        <name>[3Fe-4S] cluster</name>
        <dbReference type="ChEBI" id="CHEBI:21137"/>
    </cofactor>
</comment>
<keyword evidence="5" id="KW-0408">Iron</keyword>
<dbReference type="Proteomes" id="UP000032545">
    <property type="component" value="Unassembled WGS sequence"/>
</dbReference>
<reference evidence="9" key="1">
    <citation type="submission" date="2015-02" db="EMBL/GenBank/DDBJ databases">
        <title>Draft Genome of Frankia sp. CpI1-S.</title>
        <authorList>
            <person name="Oshone R.T."/>
            <person name="Ngom M."/>
            <person name="Ghodhbane-Gtari F."/>
            <person name="Gtari M."/>
            <person name="Morris K."/>
            <person name="Thomas K."/>
            <person name="Sen A."/>
            <person name="Tisa L.S."/>
        </authorList>
    </citation>
    <scope>NUCLEOTIDE SEQUENCE [LARGE SCALE GENOMIC DNA]</scope>
    <source>
        <strain evidence="9">CpI1-S</strain>
    </source>
</reference>
<reference evidence="8 9" key="2">
    <citation type="journal article" date="2016" name="Genome Announc.">
        <title>Permanent Draft Genome Sequences for Two Variants of Frankia sp. Strain CpI1, the First Frankia Strain Isolated from Root Nodules of Comptonia peregrina.</title>
        <authorList>
            <person name="Oshone R."/>
            <person name="Hurst S.G.IV."/>
            <person name="Abebe-Akele F."/>
            <person name="Simpson S."/>
            <person name="Morris K."/>
            <person name="Thomas W.K."/>
            <person name="Tisa L.S."/>
        </authorList>
    </citation>
    <scope>NUCLEOTIDE SEQUENCE [LARGE SCALE GENOMIC DNA]</scope>
    <source>
        <strain evidence="9">CpI1-S</strain>
    </source>
</reference>
<evidence type="ECO:0000313" key="8">
    <source>
        <dbReference type="EMBL" id="KJE21005.1"/>
    </source>
</evidence>
<dbReference type="Pfam" id="PF13459">
    <property type="entry name" value="Fer4_15"/>
    <property type="match status" value="1"/>
</dbReference>
<protein>
    <submittedName>
        <fullName evidence="8">Ferredoxin</fullName>
    </submittedName>
</protein>
<dbReference type="AlphaFoldDB" id="A0A0D8BA68"/>
<sequence length="64" mass="6703">MKVSVSNEFCHGHAQCHAKAPEVYALDDEGFIGAVAQLDVPPGLEEAARLGAAACPERVLSPVE</sequence>
<evidence type="ECO:0000256" key="5">
    <source>
        <dbReference type="ARBA" id="ARBA00023004"/>
    </source>
</evidence>
<dbReference type="GO" id="GO:0051538">
    <property type="term" value="F:3 iron, 4 sulfur cluster binding"/>
    <property type="evidence" value="ECO:0007669"/>
    <property type="project" value="UniProtKB-KW"/>
</dbReference>
<keyword evidence="7" id="KW-0003">3Fe-4S</keyword>
<dbReference type="InterPro" id="IPR051269">
    <property type="entry name" value="Fe-S_cluster_ET"/>
</dbReference>
<evidence type="ECO:0000256" key="1">
    <source>
        <dbReference type="ARBA" id="ARBA00001927"/>
    </source>
</evidence>
<dbReference type="PANTHER" id="PTHR36923">
    <property type="entry name" value="FERREDOXIN"/>
    <property type="match status" value="1"/>
</dbReference>
<keyword evidence="3" id="KW-0479">Metal-binding</keyword>
<keyword evidence="4" id="KW-0249">Electron transport</keyword>
<organism evidence="8 9">
    <name type="scientific">Frankia torreyi</name>
    <dbReference type="NCBI Taxonomy" id="1856"/>
    <lineage>
        <taxon>Bacteria</taxon>
        <taxon>Bacillati</taxon>
        <taxon>Actinomycetota</taxon>
        <taxon>Actinomycetes</taxon>
        <taxon>Frankiales</taxon>
        <taxon>Frankiaceae</taxon>
        <taxon>Frankia</taxon>
    </lineage>
</organism>
<name>A0A0D8BA68_9ACTN</name>
<keyword evidence="2" id="KW-0813">Transport</keyword>
<proteinExistence type="predicted"/>
<dbReference type="EMBL" id="JYFN01000046">
    <property type="protein sequence ID" value="KJE21005.1"/>
    <property type="molecule type" value="Genomic_DNA"/>
</dbReference>
<dbReference type="PANTHER" id="PTHR36923:SF3">
    <property type="entry name" value="FERREDOXIN"/>
    <property type="match status" value="1"/>
</dbReference>
<evidence type="ECO:0000256" key="6">
    <source>
        <dbReference type="ARBA" id="ARBA00023014"/>
    </source>
</evidence>
<comment type="caution">
    <text evidence="8">The sequence shown here is derived from an EMBL/GenBank/DDBJ whole genome shotgun (WGS) entry which is preliminary data.</text>
</comment>
<evidence type="ECO:0000313" key="9">
    <source>
        <dbReference type="Proteomes" id="UP000032545"/>
    </source>
</evidence>
<evidence type="ECO:0000256" key="3">
    <source>
        <dbReference type="ARBA" id="ARBA00022723"/>
    </source>
</evidence>
<accession>A0A0D8BA68</accession>
<keyword evidence="6" id="KW-0411">Iron-sulfur</keyword>
<keyword evidence="9" id="KW-1185">Reference proteome</keyword>
<dbReference type="SUPFAM" id="SSF54862">
    <property type="entry name" value="4Fe-4S ferredoxins"/>
    <property type="match status" value="1"/>
</dbReference>
<dbReference type="GO" id="GO:0046872">
    <property type="term" value="F:metal ion binding"/>
    <property type="evidence" value="ECO:0007669"/>
    <property type="project" value="UniProtKB-KW"/>
</dbReference>
<evidence type="ECO:0000256" key="7">
    <source>
        <dbReference type="ARBA" id="ARBA00023291"/>
    </source>
</evidence>
<evidence type="ECO:0000256" key="4">
    <source>
        <dbReference type="ARBA" id="ARBA00022982"/>
    </source>
</evidence>
<evidence type="ECO:0000256" key="2">
    <source>
        <dbReference type="ARBA" id="ARBA00022448"/>
    </source>
</evidence>
<gene>
    <name evidence="8" type="ORF">FF36_04686</name>
</gene>